<evidence type="ECO:0000313" key="1">
    <source>
        <dbReference type="EMBL" id="GAI78503.1"/>
    </source>
</evidence>
<sequence>MEEEKDLSNFDRNVMSFFDTCKDILKVDDKRKLKLSDRKNPFLSRLEKYMKTYRKTEPAEHFGYFENIYTKNKRFILLGPQRDVWLTDNDIIISYGEEINLKTDMKVHVSNIYQTSCKIRNEIRDELEGLPDASDTSETFLPNKFILSLYRIFAEIPESENEKTKLQTHIENLESDAGIRSKKDDSLSGMFDMASNFAEQLTGKKLAKDQMPGQQDIGKMMGNLINDPKTKSMLGNVMQQFQNTENIGEMATKLVGSLGKGGE</sequence>
<accession>X1RD70</accession>
<dbReference type="AlphaFoldDB" id="X1RD70"/>
<organism evidence="1">
    <name type="scientific">marine sediment metagenome</name>
    <dbReference type="NCBI Taxonomy" id="412755"/>
    <lineage>
        <taxon>unclassified sequences</taxon>
        <taxon>metagenomes</taxon>
        <taxon>ecological metagenomes</taxon>
    </lineage>
</organism>
<dbReference type="EMBL" id="BARW01014666">
    <property type="protein sequence ID" value="GAI78503.1"/>
    <property type="molecule type" value="Genomic_DNA"/>
</dbReference>
<proteinExistence type="predicted"/>
<comment type="caution">
    <text evidence="1">The sequence shown here is derived from an EMBL/GenBank/DDBJ whole genome shotgun (WGS) entry which is preliminary data.</text>
</comment>
<reference evidence="1" key="1">
    <citation type="journal article" date="2014" name="Front. Microbiol.">
        <title>High frequency of phylogenetically diverse reductive dehalogenase-homologous genes in deep subseafloor sedimentary metagenomes.</title>
        <authorList>
            <person name="Kawai M."/>
            <person name="Futagami T."/>
            <person name="Toyoda A."/>
            <person name="Takaki Y."/>
            <person name="Nishi S."/>
            <person name="Hori S."/>
            <person name="Arai W."/>
            <person name="Tsubouchi T."/>
            <person name="Morono Y."/>
            <person name="Uchiyama I."/>
            <person name="Ito T."/>
            <person name="Fujiyama A."/>
            <person name="Inagaki F."/>
            <person name="Takami H."/>
        </authorList>
    </citation>
    <scope>NUCLEOTIDE SEQUENCE</scope>
    <source>
        <strain evidence="1">Expedition CK06-06</strain>
    </source>
</reference>
<protein>
    <submittedName>
        <fullName evidence="1">Uncharacterized protein</fullName>
    </submittedName>
</protein>
<gene>
    <name evidence="1" type="ORF">S12H4_25936</name>
</gene>
<name>X1RD70_9ZZZZ</name>
<feature type="non-terminal residue" evidence="1">
    <location>
        <position position="263"/>
    </location>
</feature>